<gene>
    <name evidence="1" type="ORF">QFC21_005023</name>
</gene>
<proteinExistence type="predicted"/>
<name>A0ACC2VCF9_9TREE</name>
<organism evidence="1 2">
    <name type="scientific">Naganishia friedmannii</name>
    <dbReference type="NCBI Taxonomy" id="89922"/>
    <lineage>
        <taxon>Eukaryota</taxon>
        <taxon>Fungi</taxon>
        <taxon>Dikarya</taxon>
        <taxon>Basidiomycota</taxon>
        <taxon>Agaricomycotina</taxon>
        <taxon>Tremellomycetes</taxon>
        <taxon>Filobasidiales</taxon>
        <taxon>Filobasidiaceae</taxon>
        <taxon>Naganishia</taxon>
    </lineage>
</organism>
<protein>
    <submittedName>
        <fullName evidence="1">Uncharacterized protein</fullName>
    </submittedName>
</protein>
<dbReference type="EMBL" id="JASBWT010000018">
    <property type="protein sequence ID" value="KAJ9096753.1"/>
    <property type="molecule type" value="Genomic_DNA"/>
</dbReference>
<evidence type="ECO:0000313" key="2">
    <source>
        <dbReference type="Proteomes" id="UP001227268"/>
    </source>
</evidence>
<accession>A0ACC2VCF9</accession>
<keyword evidence="2" id="KW-1185">Reference proteome</keyword>
<evidence type="ECO:0000313" key="1">
    <source>
        <dbReference type="EMBL" id="KAJ9096753.1"/>
    </source>
</evidence>
<reference evidence="1" key="1">
    <citation type="submission" date="2023-04" db="EMBL/GenBank/DDBJ databases">
        <title>Draft Genome sequencing of Naganishia species isolated from polar environments using Oxford Nanopore Technology.</title>
        <authorList>
            <person name="Leo P."/>
            <person name="Venkateswaran K."/>
        </authorList>
    </citation>
    <scope>NUCLEOTIDE SEQUENCE</scope>
    <source>
        <strain evidence="1">MNA-CCFEE 5423</strain>
    </source>
</reference>
<sequence>MSSIGGEWTTRGRNSDWQLDSSSNDDGREKPMMTRKRWHTLSPGPLKAKTFLAYFIFSLLIGFNIFIIARSFAADSTRLRDLLAIGKCETSNADRNGAFFDDEYGASSSSPMSCDLCPPGDEFCESIGYHNLAASIVHEGTNTRLHRVLRKLKNGEPISFGVIGGSVSSGHGLIVRGSTDEKYGPLNLHRQIFDYISAKYPHPDHKFTNGAVSATGMPGFVKAKEYVDIVTVELAINDIRNLDLQVEYEMLVRGLLDLPNKPAIINVHTLGLLFDPITQGGDLHLGVAHYYDLPVVSLRSLIFPPILDDYLAAERFFTMNARRSETDTFDDMVDYRHINIEGHEILSNLTRLYIERQFCKLQALDALSARGEDPTTHSSEWASKHRFETVPKMMVTKMYHKENNVAPLRPQCFSTMSQKHPLKPAEQSGWEPWSWKDKHYLVAKEPGAKASFAFTSEIGILKVFYQHSGKYGLGQADCWVDDDYHIKKRLESYWTYPYSLVG</sequence>
<comment type="caution">
    <text evidence="1">The sequence shown here is derived from an EMBL/GenBank/DDBJ whole genome shotgun (WGS) entry which is preliminary data.</text>
</comment>
<dbReference type="Proteomes" id="UP001227268">
    <property type="component" value="Unassembled WGS sequence"/>
</dbReference>